<dbReference type="Pfam" id="PF12071">
    <property type="entry name" value="DUF3551"/>
    <property type="match status" value="1"/>
</dbReference>
<name>A0ABT5J6G7_RHOTP</name>
<keyword evidence="3" id="KW-1185">Reference proteome</keyword>
<keyword evidence="1" id="KW-0732">Signal</keyword>
<feature type="chain" id="PRO_5047491518" evidence="1">
    <location>
        <begin position="25"/>
        <end position="94"/>
    </location>
</feature>
<sequence>MRALLVTAGLAAAIVAAGASAGHAQVPSPVGPIYPWCADYGGRGGGGTNCYFANLWQCQQAVSGNGGFCYENPFAWSQAPAGVARPRKAKRHSG</sequence>
<dbReference type="RefSeq" id="WP_272775727.1">
    <property type="nucleotide sequence ID" value="NZ_JAQQLI010000004.1"/>
</dbReference>
<dbReference type="EMBL" id="JAQQLI010000004">
    <property type="protein sequence ID" value="MDC7784879.1"/>
    <property type="molecule type" value="Genomic_DNA"/>
</dbReference>
<comment type="caution">
    <text evidence="2">The sequence shown here is derived from an EMBL/GenBank/DDBJ whole genome shotgun (WGS) entry which is preliminary data.</text>
</comment>
<dbReference type="InterPro" id="IPR021937">
    <property type="entry name" value="DUF3551"/>
</dbReference>
<evidence type="ECO:0000256" key="1">
    <source>
        <dbReference type="SAM" id="SignalP"/>
    </source>
</evidence>
<organism evidence="2 3">
    <name type="scientific">Rhodoplanes tepidamans</name>
    <name type="common">Rhodoplanes cryptolactis</name>
    <dbReference type="NCBI Taxonomy" id="200616"/>
    <lineage>
        <taxon>Bacteria</taxon>
        <taxon>Pseudomonadati</taxon>
        <taxon>Pseudomonadota</taxon>
        <taxon>Alphaproteobacteria</taxon>
        <taxon>Hyphomicrobiales</taxon>
        <taxon>Nitrobacteraceae</taxon>
        <taxon>Rhodoplanes</taxon>
    </lineage>
</organism>
<evidence type="ECO:0000313" key="2">
    <source>
        <dbReference type="EMBL" id="MDC7784879.1"/>
    </source>
</evidence>
<reference evidence="2" key="2">
    <citation type="submission" date="2023-02" db="EMBL/GenBank/DDBJ databases">
        <authorList>
            <person name="Rayyan A."/>
            <person name="Meyer T."/>
            <person name="Kyndt J.A."/>
        </authorList>
    </citation>
    <scope>NUCLEOTIDE SEQUENCE</scope>
    <source>
        <strain evidence="2">DSM 9987</strain>
    </source>
</reference>
<feature type="signal peptide" evidence="1">
    <location>
        <begin position="1"/>
        <end position="24"/>
    </location>
</feature>
<reference evidence="2" key="1">
    <citation type="journal article" date="2023" name="Microbiol Resour">
        <title>Genome Sequences of Rhodoplanes serenus and Two Thermotolerant Strains, Rhodoplanes tepidamans and 'Rhodoplanes cryptolactis,' Further Refine the Genus.</title>
        <authorList>
            <person name="Rayyan A.A."/>
            <person name="Kyndt J.A."/>
        </authorList>
    </citation>
    <scope>NUCLEOTIDE SEQUENCE</scope>
    <source>
        <strain evidence="2">DSM 9987</strain>
    </source>
</reference>
<protein>
    <submittedName>
        <fullName evidence="2">DUF3551 domain-containing protein</fullName>
    </submittedName>
</protein>
<dbReference type="Proteomes" id="UP001165652">
    <property type="component" value="Unassembled WGS sequence"/>
</dbReference>
<gene>
    <name evidence="2" type="ORF">PQJ73_04220</name>
</gene>
<proteinExistence type="predicted"/>
<evidence type="ECO:0000313" key="3">
    <source>
        <dbReference type="Proteomes" id="UP001165652"/>
    </source>
</evidence>
<accession>A0ABT5J6G7</accession>